<dbReference type="AlphaFoldDB" id="A0AAU9BXF1"/>
<name>A0AAU9BXF1_9GAMM</name>
<accession>A0AAU9BXF1</accession>
<keyword evidence="1" id="KW-1133">Transmembrane helix</keyword>
<feature type="transmembrane region" description="Helical" evidence="1">
    <location>
        <begin position="12"/>
        <end position="31"/>
    </location>
</feature>
<proteinExistence type="predicted"/>
<feature type="transmembrane region" description="Helical" evidence="1">
    <location>
        <begin position="43"/>
        <end position="62"/>
    </location>
</feature>
<reference evidence="3" key="1">
    <citation type="journal article" date="2024" name="Int. J. Syst. Evol. Microbiol.">
        <title>Methylomarinovum tepidoasis sp. nov., a moderately thermophilic methanotroph of the family Methylothermaceae isolated from a deep-sea hydrothermal field.</title>
        <authorList>
            <person name="Hirayama H."/>
            <person name="Takaki Y."/>
            <person name="Abe M."/>
            <person name="Miyazaki M."/>
            <person name="Uematsu K."/>
            <person name="Matsui Y."/>
            <person name="Takai K."/>
        </authorList>
    </citation>
    <scope>NUCLEOTIDE SEQUENCE [LARGE SCALE GENOMIC DNA]</scope>
    <source>
        <strain evidence="3">IT-9</strain>
    </source>
</reference>
<keyword evidence="1" id="KW-0472">Membrane</keyword>
<dbReference type="KEGG" id="mcau:MIT9_P0498"/>
<keyword evidence="1" id="KW-0812">Transmembrane</keyword>
<dbReference type="Proteomes" id="UP001321825">
    <property type="component" value="Chromosome"/>
</dbReference>
<evidence type="ECO:0000256" key="1">
    <source>
        <dbReference type="SAM" id="Phobius"/>
    </source>
</evidence>
<dbReference type="EMBL" id="AP024714">
    <property type="protein sequence ID" value="BCX80920.1"/>
    <property type="molecule type" value="Genomic_DNA"/>
</dbReference>
<evidence type="ECO:0000313" key="2">
    <source>
        <dbReference type="EMBL" id="BCX80920.1"/>
    </source>
</evidence>
<organism evidence="2 3">
    <name type="scientific">Methylomarinovum caldicuralii</name>
    <dbReference type="NCBI Taxonomy" id="438856"/>
    <lineage>
        <taxon>Bacteria</taxon>
        <taxon>Pseudomonadati</taxon>
        <taxon>Pseudomonadota</taxon>
        <taxon>Gammaproteobacteria</taxon>
        <taxon>Methylococcales</taxon>
        <taxon>Methylothermaceae</taxon>
        <taxon>Methylomarinovum</taxon>
    </lineage>
</organism>
<sequence length="221" mass="25302">MFLILYSGQMQILKDLPLFMGRFSGSMYGLFPNLLSFKYPVENIALALLWLFLLLAMFSLAFKGIKLSLALLALCVPLGLLGHEKAKAYDVVTITPVQMFSGLSSDYLDSDHVRVFKLGMPFSGDMLYGPYVYIPFGRYCMKMNMDVDASFQQLKWYISDAFIYKVYQMEEIFNSELHGDFNPSLCFFNDAPHYPKEVKLYGKGFVGEIRLKDIVFLRTAL</sequence>
<protein>
    <submittedName>
        <fullName evidence="2">Uncharacterized protein</fullName>
    </submittedName>
</protein>
<evidence type="ECO:0000313" key="3">
    <source>
        <dbReference type="Proteomes" id="UP001321825"/>
    </source>
</evidence>
<gene>
    <name evidence="2" type="ORF">MIT9_P0498</name>
</gene>
<keyword evidence="3" id="KW-1185">Reference proteome</keyword>